<reference evidence="1" key="1">
    <citation type="submission" date="2013-07" db="EMBL/GenBank/DDBJ databases">
        <title>The genome of an arbuscular mycorrhizal fungus provides insights into the evolution of the oldest plant symbiosis.</title>
        <authorList>
            <consortium name="DOE Joint Genome Institute"/>
            <person name="Tisserant E."/>
            <person name="Malbreil M."/>
            <person name="Kuo A."/>
            <person name="Kohler A."/>
            <person name="Symeonidi A."/>
            <person name="Balestrini R."/>
            <person name="Charron P."/>
            <person name="Duensing N."/>
            <person name="Frei-dit-Frey N."/>
            <person name="Gianinazzi-Pearson V."/>
            <person name="Gilbert B."/>
            <person name="Handa Y."/>
            <person name="Hijri M."/>
            <person name="Kaul R."/>
            <person name="Kawaguchi M."/>
            <person name="Krajinski F."/>
            <person name="Lammers P."/>
            <person name="Lapierre D."/>
            <person name="Masclaux F.G."/>
            <person name="Murat C."/>
            <person name="Morin E."/>
            <person name="Ndikumana S."/>
            <person name="Pagni M."/>
            <person name="Petitpierre D."/>
            <person name="Requena N."/>
            <person name="Rosikiewicz P."/>
            <person name="Riley R."/>
            <person name="Saito K."/>
            <person name="San Clemente H."/>
            <person name="Shapiro H."/>
            <person name="van Tuinen D."/>
            <person name="Becard G."/>
            <person name="Bonfante P."/>
            <person name="Paszkowski U."/>
            <person name="Shachar-Hill Y."/>
            <person name="Young J.P."/>
            <person name="Sanders I.R."/>
            <person name="Henrissat B."/>
            <person name="Rensing S.A."/>
            <person name="Grigoriev I.V."/>
            <person name="Corradi N."/>
            <person name="Roux C."/>
            <person name="Martin F."/>
        </authorList>
    </citation>
    <scope>NUCLEOTIDE SEQUENCE</scope>
    <source>
        <strain evidence="1">DAOM 197198</strain>
    </source>
</reference>
<organism evidence="1">
    <name type="scientific">Rhizophagus irregularis (strain DAOM 181602 / DAOM 197198 / MUCL 43194)</name>
    <name type="common">Arbuscular mycorrhizal fungus</name>
    <name type="synonym">Glomus intraradices</name>
    <dbReference type="NCBI Taxonomy" id="747089"/>
    <lineage>
        <taxon>Eukaryota</taxon>
        <taxon>Fungi</taxon>
        <taxon>Fungi incertae sedis</taxon>
        <taxon>Mucoromycota</taxon>
        <taxon>Glomeromycotina</taxon>
        <taxon>Glomeromycetes</taxon>
        <taxon>Glomerales</taxon>
        <taxon>Glomeraceae</taxon>
        <taxon>Rhizophagus</taxon>
    </lineage>
</organism>
<dbReference type="EMBL" id="KI297928">
    <property type="protein sequence ID" value="ERZ99486.1"/>
    <property type="molecule type" value="Genomic_DNA"/>
</dbReference>
<sequence>MQLNITSLIPNLKINLTRNSKLSETDEIRKLIFFLLIPRRVLEKGPTTYVTLLKN</sequence>
<gene>
    <name evidence="1" type="ORF">GLOINDRAFT_334352</name>
</gene>
<accession>U9SWM3</accession>
<dbReference type="HOGENOM" id="CLU_3033573_0_0_1"/>
<evidence type="ECO:0000313" key="1">
    <source>
        <dbReference type="EMBL" id="ERZ99486.1"/>
    </source>
</evidence>
<dbReference type="AlphaFoldDB" id="U9SWM3"/>
<protein>
    <submittedName>
        <fullName evidence="1">Uncharacterized protein</fullName>
    </submittedName>
</protein>
<name>U9SWM3_RHIID</name>
<proteinExistence type="predicted"/>